<sequence length="75" mass="8648">MRGSIFNITNECNVYLWDPDVVPHKEIYEKLKAHGVLSGFHRLDEITKLSPLGFPGWIADLQQYAEKNQITVYAQ</sequence>
<gene>
    <name evidence="1" type="ORF">DAA48_16200</name>
</gene>
<protein>
    <submittedName>
        <fullName evidence="1">Uncharacterized protein</fullName>
    </submittedName>
</protein>
<organism evidence="1 2">
    <name type="scientific">Aeromonas veronii</name>
    <dbReference type="NCBI Taxonomy" id="654"/>
    <lineage>
        <taxon>Bacteria</taxon>
        <taxon>Pseudomonadati</taxon>
        <taxon>Pseudomonadota</taxon>
        <taxon>Gammaproteobacteria</taxon>
        <taxon>Aeromonadales</taxon>
        <taxon>Aeromonadaceae</taxon>
        <taxon>Aeromonas</taxon>
    </lineage>
</organism>
<dbReference type="EMBL" id="PZKL01000037">
    <property type="protein sequence ID" value="PTH80104.1"/>
    <property type="molecule type" value="Genomic_DNA"/>
</dbReference>
<dbReference type="AlphaFoldDB" id="A0A2T4MZW5"/>
<name>A0A2T4MZW5_AERVE</name>
<evidence type="ECO:0000313" key="2">
    <source>
        <dbReference type="Proteomes" id="UP000241986"/>
    </source>
</evidence>
<reference evidence="1 2" key="1">
    <citation type="submission" date="2018-03" db="EMBL/GenBank/DDBJ databases">
        <title>Aeromonas veronii whole genome sequencing and analysis.</title>
        <authorList>
            <person name="Xie H."/>
            <person name="Liu T."/>
            <person name="Wang K."/>
        </authorList>
    </citation>
    <scope>NUCLEOTIDE SEQUENCE [LARGE SCALE GENOMIC DNA]</scope>
    <source>
        <strain evidence="1 2">XH.VA.1</strain>
    </source>
</reference>
<proteinExistence type="predicted"/>
<dbReference type="Proteomes" id="UP000241986">
    <property type="component" value="Unassembled WGS sequence"/>
</dbReference>
<evidence type="ECO:0000313" key="1">
    <source>
        <dbReference type="EMBL" id="PTH80104.1"/>
    </source>
</evidence>
<accession>A0A2T4MZW5</accession>
<comment type="caution">
    <text evidence="1">The sequence shown here is derived from an EMBL/GenBank/DDBJ whole genome shotgun (WGS) entry which is preliminary data.</text>
</comment>